<dbReference type="RefSeq" id="WP_012558209.1">
    <property type="nucleotide sequence ID" value="NC_011369.1"/>
</dbReference>
<protein>
    <recommendedName>
        <fullName evidence="1">DUF6950 domain-containing protein</fullName>
    </recommendedName>
</protein>
<feature type="domain" description="DUF6950" evidence="1">
    <location>
        <begin position="12"/>
        <end position="135"/>
    </location>
</feature>
<dbReference type="EMBL" id="CP001191">
    <property type="protein sequence ID" value="ACI55685.1"/>
    <property type="molecule type" value="Genomic_DNA"/>
</dbReference>
<dbReference type="InterPro" id="IPR053802">
    <property type="entry name" value="DUF6950"/>
</dbReference>
<evidence type="ECO:0000313" key="3">
    <source>
        <dbReference type="Proteomes" id="UP000008330"/>
    </source>
</evidence>
<accession>A0ABF7QNH5</accession>
<sequence length="138" mass="14970">MDIHEFLELPHRFRWGGVGGDDCMTFPASWALKCIGIDPAADLRGTYRTKDEAHAIIASHGGELPFMDVHLVAIGAKRVQQPQTGDIGLIKAMTGETLADQVETQIGAIRFGPLWACIHPAGIRATPAEFIAAWRLPA</sequence>
<name>A0ABF7QNH5_RHILW</name>
<dbReference type="AlphaFoldDB" id="A0ABF7QNH5"/>
<reference evidence="2 3" key="1">
    <citation type="journal article" date="2010" name="Stand. Genomic Sci.">
        <title>Complete genome sequence of Rhizobium leguminosarum bv trifolii strain WSM2304, an effective microsymbiont of the South American clover Trifolium polymorphum.</title>
        <authorList>
            <person name="Reeve W."/>
            <person name="O'Hara G."/>
            <person name="Chain P."/>
            <person name="Ardley J."/>
            <person name="Brau L."/>
            <person name="Nandesena K."/>
            <person name="Tiwari R."/>
            <person name="Malfatti S."/>
            <person name="Kiss H."/>
            <person name="Lapidus A."/>
            <person name="Copeland A."/>
            <person name="Nolan M."/>
            <person name="Land M."/>
            <person name="Ivanova N."/>
            <person name="Mavromatis K."/>
            <person name="Markowitz V."/>
            <person name="Kyrpides N."/>
            <person name="Melino V."/>
            <person name="Denton M."/>
            <person name="Yates R."/>
            <person name="Howieson J."/>
        </authorList>
    </citation>
    <scope>NUCLEOTIDE SEQUENCE [LARGE SCALE GENOMIC DNA]</scope>
    <source>
        <strain evidence="2 3">WSM2304</strain>
    </source>
</reference>
<dbReference type="KEGG" id="rlt:Rleg2_2411"/>
<evidence type="ECO:0000313" key="2">
    <source>
        <dbReference type="EMBL" id="ACI55685.1"/>
    </source>
</evidence>
<gene>
    <name evidence="2" type="ordered locus">Rleg2_2411</name>
</gene>
<dbReference type="Pfam" id="PF22262">
    <property type="entry name" value="DUF6950"/>
    <property type="match status" value="1"/>
</dbReference>
<keyword evidence="3" id="KW-1185">Reference proteome</keyword>
<proteinExistence type="predicted"/>
<organism evidence="2 3">
    <name type="scientific">Rhizobium leguminosarum bv. trifolii (strain WSM2304)</name>
    <dbReference type="NCBI Taxonomy" id="395492"/>
    <lineage>
        <taxon>Bacteria</taxon>
        <taxon>Pseudomonadati</taxon>
        <taxon>Pseudomonadota</taxon>
        <taxon>Alphaproteobacteria</taxon>
        <taxon>Hyphomicrobiales</taxon>
        <taxon>Rhizobiaceae</taxon>
        <taxon>Rhizobium/Agrobacterium group</taxon>
        <taxon>Rhizobium</taxon>
    </lineage>
</organism>
<evidence type="ECO:0000259" key="1">
    <source>
        <dbReference type="Pfam" id="PF22262"/>
    </source>
</evidence>
<dbReference type="Proteomes" id="UP000008330">
    <property type="component" value="Chromosome"/>
</dbReference>